<dbReference type="OrthoDB" id="328435at2"/>
<dbReference type="EMBL" id="RQGM01000057">
    <property type="protein sequence ID" value="TGL82432.1"/>
    <property type="molecule type" value="Genomic_DNA"/>
</dbReference>
<evidence type="ECO:0000313" key="2">
    <source>
        <dbReference type="EMBL" id="RHX80057.1"/>
    </source>
</evidence>
<dbReference type="Proteomes" id="UP000285569">
    <property type="component" value="Unassembled WGS sequence"/>
</dbReference>
<protein>
    <submittedName>
        <fullName evidence="3">PaaI family thioesterase</fullName>
    </submittedName>
</protein>
<dbReference type="InterPro" id="IPR006683">
    <property type="entry name" value="Thioestr_dom"/>
</dbReference>
<feature type="domain" description="Thioesterase" evidence="1">
    <location>
        <begin position="57"/>
        <end position="133"/>
    </location>
</feature>
<dbReference type="GO" id="GO:0016289">
    <property type="term" value="F:acyl-CoA hydrolase activity"/>
    <property type="evidence" value="ECO:0007669"/>
    <property type="project" value="TreeGrafter"/>
</dbReference>
<dbReference type="RefSeq" id="WP_118955788.1">
    <property type="nucleotide sequence ID" value="NZ_QHCR01000004.1"/>
</dbReference>
<reference evidence="4" key="1">
    <citation type="submission" date="2018-05" db="EMBL/GenBank/DDBJ databases">
        <title>Leptospira yasudae sp. nov. and Leptospira stimsonii sp. nov., two pathogenic species of the genus Leptospira isolated from environmental sources.</title>
        <authorList>
            <person name="Casanovas-Massana A."/>
            <person name="Hamond C."/>
            <person name="Santos L.A."/>
            <person name="Hacker K.P."/>
            <person name="Balassiano I."/>
            <person name="Medeiros M.A."/>
            <person name="Reis M.G."/>
            <person name="Ko A.I."/>
            <person name="Wunder E.A."/>
        </authorList>
    </citation>
    <scope>NUCLEOTIDE SEQUENCE [LARGE SCALE GENOMIC DNA]</scope>
    <source>
        <strain evidence="4">B21</strain>
    </source>
</reference>
<evidence type="ECO:0000313" key="3">
    <source>
        <dbReference type="EMBL" id="TGL82432.1"/>
    </source>
</evidence>
<dbReference type="PANTHER" id="PTHR42856">
    <property type="entry name" value="ACYL-COENZYME A THIOESTERASE PAAI"/>
    <property type="match status" value="1"/>
</dbReference>
<gene>
    <name evidence="2" type="ORF">DLM77_09305</name>
    <name evidence="3" type="ORF">EHQ83_13905</name>
</gene>
<evidence type="ECO:0000313" key="5">
    <source>
        <dbReference type="Proteomes" id="UP000297613"/>
    </source>
</evidence>
<keyword evidence="4" id="KW-1185">Reference proteome</keyword>
<dbReference type="EMBL" id="QHCR01000004">
    <property type="protein sequence ID" value="RHX80057.1"/>
    <property type="molecule type" value="Genomic_DNA"/>
</dbReference>
<accession>A0A5F2BBD9</accession>
<dbReference type="Gene3D" id="3.10.129.10">
    <property type="entry name" value="Hotdog Thioesterase"/>
    <property type="match status" value="1"/>
</dbReference>
<dbReference type="Proteomes" id="UP000297613">
    <property type="component" value="Unassembled WGS sequence"/>
</dbReference>
<reference evidence="3 5" key="3">
    <citation type="journal article" date="2019" name="PLoS Negl. Trop. Dis.">
        <title>Revisiting the worldwide diversity of Leptospira species in the environment.</title>
        <authorList>
            <person name="Vincent A.T."/>
            <person name="Schiettekatte O."/>
            <person name="Bourhy P."/>
            <person name="Veyrier F.J."/>
            <person name="Picardeau M."/>
        </authorList>
    </citation>
    <scope>NUCLEOTIDE SEQUENCE [LARGE SCALE GENOMIC DNA]</scope>
    <source>
        <strain evidence="3 5">201702445</strain>
    </source>
</reference>
<name>A0A5F2BBD9_9LEPT</name>
<dbReference type="Pfam" id="PF03061">
    <property type="entry name" value="4HBT"/>
    <property type="match status" value="1"/>
</dbReference>
<reference evidence="2 4" key="4">
    <citation type="journal article" date="2020" name="Int. J. Syst. Evol. Microbiol.">
        <title>Leptospira yasudae sp. nov. and Leptospira stimsonii sp. nov., two new species of the pathogenic group isolated from environmental sources.</title>
        <authorList>
            <person name="Casanovas-Massana A."/>
            <person name="Hamond C."/>
            <person name="Santos L.A."/>
            <person name="de Oliveira D."/>
            <person name="Hacker K.P."/>
            <person name="Balassiano I."/>
            <person name="Costa F."/>
            <person name="Medeiros M.A."/>
            <person name="Reis M.G."/>
            <person name="Ko A.I."/>
            <person name="Wunder E.A."/>
        </authorList>
    </citation>
    <scope>NUCLEOTIDE SEQUENCE [LARGE SCALE GENOMIC DNA]</scope>
    <source>
        <strain evidence="2 4">B21</strain>
    </source>
</reference>
<evidence type="ECO:0000313" key="4">
    <source>
        <dbReference type="Proteomes" id="UP000285569"/>
    </source>
</evidence>
<evidence type="ECO:0000259" key="1">
    <source>
        <dbReference type="Pfam" id="PF03061"/>
    </source>
</evidence>
<proteinExistence type="predicted"/>
<dbReference type="PANTHER" id="PTHR42856:SF1">
    <property type="entry name" value="ACYL-COENZYME A THIOESTERASE PAAI"/>
    <property type="match status" value="1"/>
</dbReference>
<dbReference type="AlphaFoldDB" id="A0A5F2BBD9"/>
<organism evidence="3 5">
    <name type="scientific">Leptospira yasudae</name>
    <dbReference type="NCBI Taxonomy" id="2202201"/>
    <lineage>
        <taxon>Bacteria</taxon>
        <taxon>Pseudomonadati</taxon>
        <taxon>Spirochaetota</taxon>
        <taxon>Spirochaetia</taxon>
        <taxon>Leptospirales</taxon>
        <taxon>Leptospiraceae</taxon>
        <taxon>Leptospira</taxon>
    </lineage>
</organism>
<sequence length="149" mass="16279">MNALFLELPESDSPEFAAYFGSRDRFSQKVGYKALSASPGKSEYEIETDESFFNPVGSLHGGVLFSAMDSSAGAAVAAWIKASGRTFKFMATASAEIKYLKGVKSEKIKIVTEITEHKGSVVKLLSKSLNEQDETVAELHSVWVVKFED</sequence>
<reference evidence="2" key="2">
    <citation type="submission" date="2018-05" db="EMBL/GenBank/DDBJ databases">
        <authorList>
            <person name="Casanovas-Massana A."/>
            <person name="Santos L.A."/>
            <person name="Wunder E.A."/>
        </authorList>
    </citation>
    <scope>NUCLEOTIDE SEQUENCE</scope>
    <source>
        <strain evidence="2">B21</strain>
    </source>
</reference>
<comment type="caution">
    <text evidence="3">The sequence shown here is derived from an EMBL/GenBank/DDBJ whole genome shotgun (WGS) entry which is preliminary data.</text>
</comment>
<dbReference type="InterPro" id="IPR052723">
    <property type="entry name" value="Acyl-CoA_thioesterase_PaaI"/>
</dbReference>
<dbReference type="CDD" id="cd03443">
    <property type="entry name" value="PaaI_thioesterase"/>
    <property type="match status" value="1"/>
</dbReference>
<dbReference type="SUPFAM" id="SSF54637">
    <property type="entry name" value="Thioesterase/thiol ester dehydrase-isomerase"/>
    <property type="match status" value="1"/>
</dbReference>
<dbReference type="InterPro" id="IPR029069">
    <property type="entry name" value="HotDog_dom_sf"/>
</dbReference>
<accession>A0A418A8N6</accession>